<evidence type="ECO:0000256" key="1">
    <source>
        <dbReference type="SAM" id="MobiDB-lite"/>
    </source>
</evidence>
<sequence>MATAAMATAAGAAVLLYYYSVRGASGPWPYRMAATMPDDETLGGDCPSPSTSPSPPPSDSDGRVIKRRVVAAGGRDSSVLSPGSRSNSRNSGGIPKPALPPSTLWESLSTLAEILRFTYSETLGKWPIADLVIGINYLQRRQGNCEVVAAFAGEESVHLEGPEAVAELKELSRLLDVCLHFSKKPFLQFLEATGFSTDQVLQKEGRAGLLRPAFVVLMDKEREAVLLVIRGTHSVKDTLTAVTGSVVPFHHTVRDEVGVREIKIGYAHCGMVAAARWIARLASPVLLDVLQRQPSYRIQVVGHSLGGGTAALLTYILREKAGLTHTRCVAFAPAACMTWDLAESGEPFVTSVINGCDLVPTFSAASADDLRAEVTASAWVNDLREQLEKLRITRMVMSGAAALRGQLSNLGRASKGWYERSEVGRVARTGVAGAGALLKPVSSRTQAVALKARTMARAVPLLALSCIPPRRRSSPSSSTVAEDSSTSSTGGMSKEVEEVTEPLASPGCASRGTTSNEHALLTAAEVEQFASGNRDNLVPEIPGAAAATKASGDGVQKLATESPTLVTGEVMEEGVLSTEFERNEDEIRMVEEMVLAGEREVGDRRAGECCESGVDVLPTYVWKELQAELEMRGESSVRSPEEMEMVREMAQAEAEIADEGSSGPPISTRDVADCSSTSDWRSNDRRFFPPGRILHLVCMDVACDLKDAPPKSPPGPVQDNATEPSEVTDPEPPSQPSVERLFGCYVTPRELYGRIRLSRTMVREHYMPMYKQSIEDVISVLQRELEKVGRSMEVETGETAVRLERSLV</sequence>
<feature type="compositionally biased region" description="Low complexity" evidence="1">
    <location>
        <begin position="83"/>
        <end position="93"/>
    </location>
</feature>
<dbReference type="SUPFAM" id="SSF53474">
    <property type="entry name" value="alpha/beta-Hydrolases"/>
    <property type="match status" value="1"/>
</dbReference>
<dbReference type="OMA" id="RAGECCE"/>
<name>A0A388KJB4_CHABU</name>
<dbReference type="InterPro" id="IPR005592">
    <property type="entry name" value="Mono/diacylglycerol_lipase_N"/>
</dbReference>
<feature type="region of interest" description="Disordered" evidence="1">
    <location>
        <begin position="709"/>
        <end position="738"/>
    </location>
</feature>
<dbReference type="PANTHER" id="PTHR46023:SF6">
    <property type="entry name" value="LIPASE CLASS 3 FAMILY PROTEIN"/>
    <property type="match status" value="1"/>
</dbReference>
<feature type="domain" description="Mono-/di-acylglycerol lipase N-terminal" evidence="3">
    <location>
        <begin position="104"/>
        <end position="171"/>
    </location>
</feature>
<feature type="region of interest" description="Disordered" evidence="1">
    <location>
        <begin position="653"/>
        <end position="675"/>
    </location>
</feature>
<evidence type="ECO:0008006" key="6">
    <source>
        <dbReference type="Google" id="ProtNLM"/>
    </source>
</evidence>
<dbReference type="Pfam" id="PF01764">
    <property type="entry name" value="Lipase_3"/>
    <property type="match status" value="1"/>
</dbReference>
<dbReference type="InterPro" id="IPR029058">
    <property type="entry name" value="AB_hydrolase_fold"/>
</dbReference>
<evidence type="ECO:0000259" key="2">
    <source>
        <dbReference type="Pfam" id="PF01764"/>
    </source>
</evidence>
<dbReference type="Proteomes" id="UP000265515">
    <property type="component" value="Unassembled WGS sequence"/>
</dbReference>
<evidence type="ECO:0000259" key="3">
    <source>
        <dbReference type="Pfam" id="PF03893"/>
    </source>
</evidence>
<protein>
    <recommendedName>
        <fullName evidence="6">Fungal lipase-like domain-containing protein</fullName>
    </recommendedName>
</protein>
<dbReference type="InterPro" id="IPR002921">
    <property type="entry name" value="Fungal_lipase-type"/>
</dbReference>
<evidence type="ECO:0000313" key="4">
    <source>
        <dbReference type="EMBL" id="GBG70116.1"/>
    </source>
</evidence>
<gene>
    <name evidence="4" type="ORF">CBR_g5746</name>
</gene>
<reference evidence="4 5" key="1">
    <citation type="journal article" date="2018" name="Cell">
        <title>The Chara Genome: Secondary Complexity and Implications for Plant Terrestrialization.</title>
        <authorList>
            <person name="Nishiyama T."/>
            <person name="Sakayama H."/>
            <person name="Vries J.D."/>
            <person name="Buschmann H."/>
            <person name="Saint-Marcoux D."/>
            <person name="Ullrich K.K."/>
            <person name="Haas F.B."/>
            <person name="Vanderstraeten L."/>
            <person name="Becker D."/>
            <person name="Lang D."/>
            <person name="Vosolsobe S."/>
            <person name="Rombauts S."/>
            <person name="Wilhelmsson P.K.I."/>
            <person name="Janitza P."/>
            <person name="Kern R."/>
            <person name="Heyl A."/>
            <person name="Rumpler F."/>
            <person name="Villalobos L.I.A.C."/>
            <person name="Clay J.M."/>
            <person name="Skokan R."/>
            <person name="Toyoda A."/>
            <person name="Suzuki Y."/>
            <person name="Kagoshima H."/>
            <person name="Schijlen E."/>
            <person name="Tajeshwar N."/>
            <person name="Catarino B."/>
            <person name="Hetherington A.J."/>
            <person name="Saltykova A."/>
            <person name="Bonnot C."/>
            <person name="Breuninger H."/>
            <person name="Symeonidi A."/>
            <person name="Radhakrishnan G.V."/>
            <person name="Van Nieuwerburgh F."/>
            <person name="Deforce D."/>
            <person name="Chang C."/>
            <person name="Karol K.G."/>
            <person name="Hedrich R."/>
            <person name="Ulvskov P."/>
            <person name="Glockner G."/>
            <person name="Delwiche C.F."/>
            <person name="Petrasek J."/>
            <person name="Van de Peer Y."/>
            <person name="Friml J."/>
            <person name="Beilby M."/>
            <person name="Dolan L."/>
            <person name="Kohara Y."/>
            <person name="Sugano S."/>
            <person name="Fujiyama A."/>
            <person name="Delaux P.-M."/>
            <person name="Quint M."/>
            <person name="TheiBen G."/>
            <person name="Hagemann M."/>
            <person name="Harholt J."/>
            <person name="Dunand C."/>
            <person name="Zachgo S."/>
            <person name="Langdale J."/>
            <person name="Maumus F."/>
            <person name="Straeten D.V.D."/>
            <person name="Gould S.B."/>
            <person name="Rensing S.A."/>
        </authorList>
    </citation>
    <scope>NUCLEOTIDE SEQUENCE [LARGE SCALE GENOMIC DNA]</scope>
    <source>
        <strain evidence="4 5">S276</strain>
    </source>
</reference>
<feature type="compositionally biased region" description="Low complexity" evidence="1">
    <location>
        <begin position="474"/>
        <end position="489"/>
    </location>
</feature>
<dbReference type="OrthoDB" id="438440at2759"/>
<keyword evidence="5" id="KW-1185">Reference proteome</keyword>
<dbReference type="GO" id="GO:0016042">
    <property type="term" value="P:lipid catabolic process"/>
    <property type="evidence" value="ECO:0007669"/>
    <property type="project" value="InterPro"/>
</dbReference>
<feature type="region of interest" description="Disordered" evidence="1">
    <location>
        <begin position="39"/>
        <end position="99"/>
    </location>
</feature>
<evidence type="ECO:0000313" key="5">
    <source>
        <dbReference type="Proteomes" id="UP000265515"/>
    </source>
</evidence>
<dbReference type="Gene3D" id="3.40.50.1820">
    <property type="entry name" value="alpha/beta hydrolase"/>
    <property type="match status" value="1"/>
</dbReference>
<organism evidence="4 5">
    <name type="scientific">Chara braunii</name>
    <name type="common">Braun's stonewort</name>
    <dbReference type="NCBI Taxonomy" id="69332"/>
    <lineage>
        <taxon>Eukaryota</taxon>
        <taxon>Viridiplantae</taxon>
        <taxon>Streptophyta</taxon>
        <taxon>Charophyceae</taxon>
        <taxon>Charales</taxon>
        <taxon>Characeae</taxon>
        <taxon>Chara</taxon>
    </lineage>
</organism>
<comment type="caution">
    <text evidence="4">The sequence shown here is derived from an EMBL/GenBank/DDBJ whole genome shotgun (WGS) entry which is preliminary data.</text>
</comment>
<dbReference type="Pfam" id="PF03893">
    <property type="entry name" value="Lipase3_N"/>
    <property type="match status" value="1"/>
</dbReference>
<proteinExistence type="predicted"/>
<dbReference type="AlphaFoldDB" id="A0A388KJB4"/>
<dbReference type="EMBL" id="BFEA01000125">
    <property type="protein sequence ID" value="GBG70116.1"/>
    <property type="molecule type" value="Genomic_DNA"/>
</dbReference>
<dbReference type="PANTHER" id="PTHR46023">
    <property type="entry name" value="LIPASE CLASS 3 PROTEIN-LIKE"/>
    <property type="match status" value="1"/>
</dbReference>
<feature type="domain" description="Fungal lipase-type" evidence="2">
    <location>
        <begin position="227"/>
        <end position="364"/>
    </location>
</feature>
<feature type="region of interest" description="Disordered" evidence="1">
    <location>
        <begin position="468"/>
        <end position="513"/>
    </location>
</feature>
<dbReference type="CDD" id="cd00519">
    <property type="entry name" value="Lipase_3"/>
    <property type="match status" value="1"/>
</dbReference>
<dbReference type="Gramene" id="GBG70116">
    <property type="protein sequence ID" value="GBG70116"/>
    <property type="gene ID" value="CBR_g5746"/>
</dbReference>
<accession>A0A388KJB4</accession>